<dbReference type="SMART" id="SM00065">
    <property type="entry name" value="GAF"/>
    <property type="match status" value="1"/>
</dbReference>
<dbReference type="PANTHER" id="PTHR43155">
    <property type="entry name" value="CYCLIC DI-GMP PHOSPHODIESTERASE PA4108-RELATED"/>
    <property type="match status" value="1"/>
</dbReference>
<name>Q0F3B2_9PROT</name>
<proteinExistence type="predicted"/>
<dbReference type="CDD" id="cd00077">
    <property type="entry name" value="HDc"/>
    <property type="match status" value="2"/>
</dbReference>
<dbReference type="InParanoid" id="Q0F3B2"/>
<organism evidence="2 3">
    <name type="scientific">Mariprofundus ferrooxydans PV-1</name>
    <dbReference type="NCBI Taxonomy" id="314345"/>
    <lineage>
        <taxon>Bacteria</taxon>
        <taxon>Pseudomonadati</taxon>
        <taxon>Pseudomonadota</taxon>
        <taxon>Candidatius Mariprofundia</taxon>
        <taxon>Mariprofundales</taxon>
        <taxon>Mariprofundaceae</taxon>
        <taxon>Mariprofundus</taxon>
    </lineage>
</organism>
<comment type="caution">
    <text evidence="2">The sequence shown here is derived from an EMBL/GenBank/DDBJ whole genome shotgun (WGS) entry which is preliminary data.</text>
</comment>
<dbReference type="InterPro" id="IPR037522">
    <property type="entry name" value="HD_GYP_dom"/>
</dbReference>
<dbReference type="SUPFAM" id="SSF109604">
    <property type="entry name" value="HD-domain/PDEase-like"/>
    <property type="match status" value="2"/>
</dbReference>
<dbReference type="InterPro" id="IPR003018">
    <property type="entry name" value="GAF"/>
</dbReference>
<dbReference type="Gene3D" id="1.10.3210.10">
    <property type="entry name" value="Hypothetical protein af1432"/>
    <property type="match status" value="2"/>
</dbReference>
<dbReference type="PROSITE" id="PS51832">
    <property type="entry name" value="HD_GYP"/>
    <property type="match status" value="1"/>
</dbReference>
<dbReference type="eggNOG" id="COG2206">
    <property type="taxonomic scope" value="Bacteria"/>
</dbReference>
<dbReference type="InterPro" id="IPR029016">
    <property type="entry name" value="GAF-like_dom_sf"/>
</dbReference>
<dbReference type="InterPro" id="IPR003607">
    <property type="entry name" value="HD/PDEase_dom"/>
</dbReference>
<dbReference type="HOGENOM" id="CLU_000445_92_13_0"/>
<dbReference type="Proteomes" id="UP000005297">
    <property type="component" value="Unassembled WGS sequence"/>
</dbReference>
<keyword evidence="3" id="KW-1185">Reference proteome</keyword>
<dbReference type="Pfam" id="PF01590">
    <property type="entry name" value="GAF"/>
    <property type="match status" value="1"/>
</dbReference>
<evidence type="ECO:0000313" key="3">
    <source>
        <dbReference type="Proteomes" id="UP000005297"/>
    </source>
</evidence>
<dbReference type="eggNOG" id="COG3437">
    <property type="taxonomic scope" value="Bacteria"/>
</dbReference>
<accession>Q0F3B2</accession>
<reference evidence="2 3" key="1">
    <citation type="submission" date="2006-09" db="EMBL/GenBank/DDBJ databases">
        <authorList>
            <person name="Emerson D."/>
            <person name="Ferriera S."/>
            <person name="Johnson J."/>
            <person name="Kravitz S."/>
            <person name="Halpern A."/>
            <person name="Remington K."/>
            <person name="Beeson K."/>
            <person name="Tran B."/>
            <person name="Rogers Y.-H."/>
            <person name="Friedman R."/>
            <person name="Venter J.C."/>
        </authorList>
    </citation>
    <scope>NUCLEOTIDE SEQUENCE [LARGE SCALE GENOMIC DNA]</scope>
    <source>
        <strain evidence="2 3">PV-1</strain>
    </source>
</reference>
<dbReference type="PANTHER" id="PTHR43155:SF2">
    <property type="entry name" value="CYCLIC DI-GMP PHOSPHODIESTERASE PA4108"/>
    <property type="match status" value="1"/>
</dbReference>
<sequence length="555" mass="62370">MIVEPASPVIPHIGQGLEGFMKMNKKKMLKCINDLNELGIALSRDKDMPHLLELILIKAKELTCADAGTLFMVTDDNRLRFEVMRTDSLNFAMGGTSGEPIPFEALPLYDVQGNPNLKHVAANTVLSGKTINIPDAYSATTFDFSGTRAFDAKTGYRSTSFLTVPMKNHENKIIGVLELINATDPDSHMTIPFSEDDEMLAESLASQAAVALTNKQLLDEMKHLFESLIKLIATAIDAKSPYTGGHCNRVPVLTMLLAMAADKQLEHFTLDEQSRYELEIAAWLHDCGKVTTPEYIVDKATKLETIFDRIHIIDGRFALLRREAELKYEFARKQATPDESAIAAAENIFHQTIQQLEDDRAFLHHINTGGEFMQEEDQQRVRQIALQTCRDANGEIIPLLNSDEVENLTIAKGTLTSSEREVINNHAVMTIKMLEELPFPEYLKKVPEFAGGHHERMDGKGYPKGLSADQLPMQARIMAIADIFEALTGNRPYKKAMTLSTALKVLGYMKLDNHIDPELFDIFIRDKVYEEYVQKYLKPEQIDHVDESNIPGFQQ</sequence>
<dbReference type="SUPFAM" id="SSF55781">
    <property type="entry name" value="GAF domain-like"/>
    <property type="match status" value="1"/>
</dbReference>
<dbReference type="AlphaFoldDB" id="Q0F3B2"/>
<evidence type="ECO:0000313" key="2">
    <source>
        <dbReference type="EMBL" id="EAU56029.1"/>
    </source>
</evidence>
<dbReference type="Pfam" id="PF13487">
    <property type="entry name" value="HD_5"/>
    <property type="match status" value="1"/>
</dbReference>
<dbReference type="Pfam" id="PF01966">
    <property type="entry name" value="HD"/>
    <property type="match status" value="1"/>
</dbReference>
<gene>
    <name evidence="2" type="ORF">SPV1_04393</name>
</gene>
<dbReference type="GO" id="GO:0008081">
    <property type="term" value="F:phosphoric diester hydrolase activity"/>
    <property type="evidence" value="ECO:0007669"/>
    <property type="project" value="UniProtKB-ARBA"/>
</dbReference>
<feature type="domain" description="HD-GYP" evidence="1">
    <location>
        <begin position="337"/>
        <end position="539"/>
    </location>
</feature>
<dbReference type="Gene3D" id="3.30.450.40">
    <property type="match status" value="1"/>
</dbReference>
<dbReference type="STRING" id="314344.AL013_11940"/>
<dbReference type="SMART" id="SM00471">
    <property type="entry name" value="HDc"/>
    <property type="match status" value="1"/>
</dbReference>
<evidence type="ECO:0000259" key="1">
    <source>
        <dbReference type="PROSITE" id="PS51832"/>
    </source>
</evidence>
<protein>
    <submittedName>
        <fullName evidence="2">GAF</fullName>
    </submittedName>
</protein>
<dbReference type="InterPro" id="IPR006674">
    <property type="entry name" value="HD_domain"/>
</dbReference>
<dbReference type="EMBL" id="AATS01000001">
    <property type="protein sequence ID" value="EAU56029.1"/>
    <property type="molecule type" value="Genomic_DNA"/>
</dbReference>